<dbReference type="InterPro" id="IPR014755">
    <property type="entry name" value="Cu-Rt/internalin_Ig-like"/>
</dbReference>
<feature type="signal peptide" evidence="3">
    <location>
        <begin position="1"/>
        <end position="28"/>
    </location>
</feature>
<dbReference type="Gene3D" id="2.60.40.10">
    <property type="entry name" value="Immunoglobulins"/>
    <property type="match status" value="8"/>
</dbReference>
<dbReference type="InterPro" id="IPR013783">
    <property type="entry name" value="Ig-like_fold"/>
</dbReference>
<dbReference type="Pfam" id="PF13205">
    <property type="entry name" value="Big_5"/>
    <property type="match status" value="1"/>
</dbReference>
<evidence type="ECO:0000256" key="2">
    <source>
        <dbReference type="SAM" id="MobiDB-lite"/>
    </source>
</evidence>
<feature type="region of interest" description="Disordered" evidence="2">
    <location>
        <begin position="250"/>
        <end position="269"/>
    </location>
</feature>
<organism evidence="5 6">
    <name type="scientific">Nocardioides astragali</name>
    <dbReference type="NCBI Taxonomy" id="1776736"/>
    <lineage>
        <taxon>Bacteria</taxon>
        <taxon>Bacillati</taxon>
        <taxon>Actinomycetota</taxon>
        <taxon>Actinomycetes</taxon>
        <taxon>Propionibacteriales</taxon>
        <taxon>Nocardioidaceae</taxon>
        <taxon>Nocardioides</taxon>
    </lineage>
</organism>
<dbReference type="SUPFAM" id="SSF49265">
    <property type="entry name" value="Fibronectin type III"/>
    <property type="match status" value="1"/>
</dbReference>
<dbReference type="Proteomes" id="UP001596524">
    <property type="component" value="Unassembled WGS sequence"/>
</dbReference>
<feature type="compositionally biased region" description="Polar residues" evidence="2">
    <location>
        <begin position="259"/>
        <end position="269"/>
    </location>
</feature>
<dbReference type="InterPro" id="IPR032812">
    <property type="entry name" value="SbsA_Ig"/>
</dbReference>
<evidence type="ECO:0000256" key="3">
    <source>
        <dbReference type="SAM" id="SignalP"/>
    </source>
</evidence>
<dbReference type="InterPro" id="IPR036116">
    <property type="entry name" value="FN3_sf"/>
</dbReference>
<evidence type="ECO:0000259" key="4">
    <source>
        <dbReference type="Pfam" id="PF13205"/>
    </source>
</evidence>
<keyword evidence="1 3" id="KW-0732">Signal</keyword>
<dbReference type="RefSeq" id="WP_255891246.1">
    <property type="nucleotide sequence ID" value="NZ_JAFMZM010000004.1"/>
</dbReference>
<sequence length="951" mass="101021">MSNIIARTGAGAALALVATTMAVPTAQAAVASPSGLSATPEGASVPALAWAPVAKATGYQVQVDNDSSFGSPELSLSTVNFRATPTAALRSGKQFWRVRTVKGSDTSAWREGDPITVSPVSVPVPTAPAGGANLDQPGNPPLLQWLGSPGATSYTVEVDGDSDFVGSKSYSTKATNLVVPDPLGEGDWFWRVTAVKSAGLVSLPSNPLSFNILPLAKPSLVSPTDSVDTKVSDVVLDWEPVPGARAYDVQISDGPTFDPGSTTTASGVQGTRFSPYTTLANDQFWWRVRAIDLNGQATSWAQTNFGFNRVYEHQPQAVHPVGSYSSPAALTSSRPYYEWTPVPQASDYELIVASDLNFSVNSRTCRTSGTTYVPRSANDCGYKSSGTTYWMVRPLDKPYEKTGLPGQFASVPQAIDWTQPSTPPATFDPTAEVQGMKVAVTGGGSGCASTLCDSVPTTPVFSWDPMPGATSYSVYIGQDNKFTTSVLASKSVPISTTNTMLALAHGDQVSALPDSSAGQAYHWYVRACAASGCGPQPISSPFTLGTKAFRKVSPPVTGLSTSSGAGTEISFSWDDYRATNLATPWLGQTGNQSARGYHIEVDNEPSFQAPLLDDQVVDQTTYTAWDRLYPEGTLYWRVQATDSEGQGLTWSTVQALTKESPAVDLQSPGNGATVSGTVPLRWAPQAFAASYTVEVYRNNDRSFSSVNRLFTTTVKTPAYTWTQPIPADPTAYVWRVRRTDATGNPGPWSTPFEFRSLGAAPTLTAPANGSWQPAAGVLFTWTDVPGASAYNVTATSSSGDRLANVSTPGNAYATTKAVATGSYTWSVTALDAAGKTLGTSLNGSFRVDGTPPTIKTMKPGEQATRKSVFVATFSEKVKGVSKKTMRLYQKGKKKPLKAKVAITKGGRKATLKPASRLKRSKTYLIKLTYTRIKDEAGNPLVKPDKWSVTVK</sequence>
<reference evidence="6" key="1">
    <citation type="journal article" date="2019" name="Int. J. Syst. Evol. Microbiol.">
        <title>The Global Catalogue of Microorganisms (GCM) 10K type strain sequencing project: providing services to taxonomists for standard genome sequencing and annotation.</title>
        <authorList>
            <consortium name="The Broad Institute Genomics Platform"/>
            <consortium name="The Broad Institute Genome Sequencing Center for Infectious Disease"/>
            <person name="Wu L."/>
            <person name="Ma J."/>
        </authorList>
    </citation>
    <scope>NUCLEOTIDE SEQUENCE [LARGE SCALE GENOMIC DNA]</scope>
    <source>
        <strain evidence="6">FCH27</strain>
    </source>
</reference>
<gene>
    <name evidence="5" type="ORF">ACFQO6_15400</name>
</gene>
<proteinExistence type="predicted"/>
<accession>A0ABW2N6N0</accession>
<feature type="chain" id="PRO_5046990406" evidence="3">
    <location>
        <begin position="29"/>
        <end position="951"/>
    </location>
</feature>
<dbReference type="EMBL" id="JBHTCH010000017">
    <property type="protein sequence ID" value="MFC7361660.1"/>
    <property type="molecule type" value="Genomic_DNA"/>
</dbReference>
<feature type="domain" description="SbsA Ig-like" evidence="4">
    <location>
        <begin position="848"/>
        <end position="949"/>
    </location>
</feature>
<evidence type="ECO:0000256" key="1">
    <source>
        <dbReference type="ARBA" id="ARBA00022729"/>
    </source>
</evidence>
<protein>
    <submittedName>
        <fullName evidence="5">Ig-like domain-containing protein</fullName>
    </submittedName>
</protein>
<name>A0ABW2N6N0_9ACTN</name>
<evidence type="ECO:0000313" key="5">
    <source>
        <dbReference type="EMBL" id="MFC7361660.1"/>
    </source>
</evidence>
<evidence type="ECO:0000313" key="6">
    <source>
        <dbReference type="Proteomes" id="UP001596524"/>
    </source>
</evidence>
<comment type="caution">
    <text evidence="5">The sequence shown here is derived from an EMBL/GenBank/DDBJ whole genome shotgun (WGS) entry which is preliminary data.</text>
</comment>
<keyword evidence="6" id="KW-1185">Reference proteome</keyword>
<dbReference type="Gene3D" id="2.60.40.1220">
    <property type="match status" value="1"/>
</dbReference>